<sequence length="79" mass="8902">LDPNINLVVPSYAYGPLTSTELQAQNIVQQWKEVRSIHEAAAECKEDQKEKAEWVEVVRMVLRAAGMSEQDSMLEVNSV</sequence>
<name>A0ABR0JVR8_9PEZI</name>
<gene>
    <name evidence="1" type="ORF">LTR16_008882</name>
</gene>
<organism evidence="1 2">
    <name type="scientific">Cryomyces antarcticus</name>
    <dbReference type="NCBI Taxonomy" id="329879"/>
    <lineage>
        <taxon>Eukaryota</taxon>
        <taxon>Fungi</taxon>
        <taxon>Dikarya</taxon>
        <taxon>Ascomycota</taxon>
        <taxon>Pezizomycotina</taxon>
        <taxon>Dothideomycetes</taxon>
        <taxon>Dothideomycetes incertae sedis</taxon>
        <taxon>Cryomyces</taxon>
    </lineage>
</organism>
<feature type="non-terminal residue" evidence="1">
    <location>
        <position position="1"/>
    </location>
</feature>
<protein>
    <submittedName>
        <fullName evidence="1">Uncharacterized protein</fullName>
    </submittedName>
</protein>
<evidence type="ECO:0000313" key="1">
    <source>
        <dbReference type="EMBL" id="KAK5075815.1"/>
    </source>
</evidence>
<dbReference type="EMBL" id="JAVRRA010026819">
    <property type="protein sequence ID" value="KAK5075815.1"/>
    <property type="molecule type" value="Genomic_DNA"/>
</dbReference>
<reference evidence="1 2" key="1">
    <citation type="submission" date="2023-08" db="EMBL/GenBank/DDBJ databases">
        <title>Black Yeasts Isolated from many extreme environments.</title>
        <authorList>
            <person name="Coleine C."/>
            <person name="Stajich J.E."/>
            <person name="Selbmann L."/>
        </authorList>
    </citation>
    <scope>NUCLEOTIDE SEQUENCE [LARGE SCALE GENOMIC DNA]</scope>
    <source>
        <strain evidence="1 2">CCFEE 536</strain>
    </source>
</reference>
<feature type="non-terminal residue" evidence="1">
    <location>
        <position position="79"/>
    </location>
</feature>
<evidence type="ECO:0000313" key="2">
    <source>
        <dbReference type="Proteomes" id="UP001357485"/>
    </source>
</evidence>
<dbReference type="Proteomes" id="UP001357485">
    <property type="component" value="Unassembled WGS sequence"/>
</dbReference>
<accession>A0ABR0JVR8</accession>
<comment type="caution">
    <text evidence="1">The sequence shown here is derived from an EMBL/GenBank/DDBJ whole genome shotgun (WGS) entry which is preliminary data.</text>
</comment>
<proteinExistence type="predicted"/>
<keyword evidence="2" id="KW-1185">Reference proteome</keyword>